<dbReference type="Gene3D" id="3.30.460.80">
    <property type="entry name" value="NADH:ubiquinone oxidoreductase, 30kDa subunit"/>
    <property type="match status" value="1"/>
</dbReference>
<dbReference type="Pfam" id="PF00329">
    <property type="entry name" value="Complex1_30kDa"/>
    <property type="match status" value="1"/>
</dbReference>
<dbReference type="EMBL" id="PGCL01000002">
    <property type="protein sequence ID" value="TAJ44739.1"/>
    <property type="molecule type" value="Genomic_DNA"/>
</dbReference>
<dbReference type="Proteomes" id="UP000292580">
    <property type="component" value="Unassembled WGS sequence"/>
</dbReference>
<accession>A0A483CXQ4</accession>
<dbReference type="AlphaFoldDB" id="A0A483CXQ4"/>
<gene>
    <name evidence="2" type="ORF">CUJ86_05420</name>
</gene>
<reference evidence="2 3" key="1">
    <citation type="submission" date="2017-11" db="EMBL/GenBank/DDBJ databases">
        <title>Isolation and Characterization of Methanofollis Species from Methane Seep Offshore SW Taiwan.</title>
        <authorList>
            <person name="Teng N.-H."/>
            <person name="Lai M.-C."/>
            <person name="Chen S.-C."/>
        </authorList>
    </citation>
    <scope>NUCLEOTIDE SEQUENCE [LARGE SCALE GENOMIC DNA]</scope>
    <source>
        <strain evidence="2 3">FWC-SCC2</strain>
    </source>
</reference>
<dbReference type="OrthoDB" id="131202at2157"/>
<sequence length="126" mass="14374">MIPKEQPLSICTLDDLQAQVQSYYDRGYRLVQMSCTKVDEGFEISYCFDLDWQFETIRIIIPPGTVVPSISGIYGGAFIYENEMHDFFGVEVSGMNIDYNGNLLKTAVKYPFSNVTFKGVEKCQKK</sequence>
<dbReference type="SUPFAM" id="SSF143243">
    <property type="entry name" value="Nqo5-like"/>
    <property type="match status" value="1"/>
</dbReference>
<protein>
    <submittedName>
        <fullName evidence="2">NADH dehydrogenase subunit</fullName>
    </submittedName>
</protein>
<dbReference type="InterPro" id="IPR001268">
    <property type="entry name" value="NADH_UbQ_OxRdtase_30kDa_su"/>
</dbReference>
<feature type="domain" description="NADH:ubiquinone oxidoreductase 30kDa subunit" evidence="1">
    <location>
        <begin position="15"/>
        <end position="95"/>
    </location>
</feature>
<evidence type="ECO:0000313" key="3">
    <source>
        <dbReference type="Proteomes" id="UP000292580"/>
    </source>
</evidence>
<comment type="caution">
    <text evidence="2">The sequence shown here is derived from an EMBL/GenBank/DDBJ whole genome shotgun (WGS) entry which is preliminary data.</text>
</comment>
<dbReference type="InterPro" id="IPR037232">
    <property type="entry name" value="NADH_quin_OxRdtase_su_C/D-like"/>
</dbReference>
<dbReference type="RefSeq" id="WP_130646538.1">
    <property type="nucleotide sequence ID" value="NZ_PGCL01000002.1"/>
</dbReference>
<evidence type="ECO:0000313" key="2">
    <source>
        <dbReference type="EMBL" id="TAJ44739.1"/>
    </source>
</evidence>
<keyword evidence="3" id="KW-1185">Reference proteome</keyword>
<name>A0A483CXQ4_9EURY</name>
<evidence type="ECO:0000259" key="1">
    <source>
        <dbReference type="Pfam" id="PF00329"/>
    </source>
</evidence>
<dbReference type="GO" id="GO:0008137">
    <property type="term" value="F:NADH dehydrogenase (ubiquinone) activity"/>
    <property type="evidence" value="ECO:0007669"/>
    <property type="project" value="InterPro"/>
</dbReference>
<proteinExistence type="predicted"/>
<organism evidence="2 3">
    <name type="scientific">Methanofollis fontis</name>
    <dbReference type="NCBI Taxonomy" id="2052832"/>
    <lineage>
        <taxon>Archaea</taxon>
        <taxon>Methanobacteriati</taxon>
        <taxon>Methanobacteriota</taxon>
        <taxon>Stenosarchaea group</taxon>
        <taxon>Methanomicrobia</taxon>
        <taxon>Methanomicrobiales</taxon>
        <taxon>Methanomicrobiaceae</taxon>
        <taxon>Methanofollis</taxon>
    </lineage>
</organism>